<dbReference type="EMBL" id="CADEHS020000167">
    <property type="protein sequence ID" value="CAG9950399.1"/>
    <property type="molecule type" value="Genomic_DNA"/>
</dbReference>
<evidence type="ECO:0000313" key="2">
    <source>
        <dbReference type="Proteomes" id="UP000836387"/>
    </source>
</evidence>
<organism evidence="1 2">
    <name type="scientific">Clonostachys rosea f. rosea IK726</name>
    <dbReference type="NCBI Taxonomy" id="1349383"/>
    <lineage>
        <taxon>Eukaryota</taxon>
        <taxon>Fungi</taxon>
        <taxon>Dikarya</taxon>
        <taxon>Ascomycota</taxon>
        <taxon>Pezizomycotina</taxon>
        <taxon>Sordariomycetes</taxon>
        <taxon>Hypocreomycetidae</taxon>
        <taxon>Hypocreales</taxon>
        <taxon>Bionectriaceae</taxon>
        <taxon>Clonostachys</taxon>
    </lineage>
</organism>
<protein>
    <submittedName>
        <fullName evidence="1">Uncharacterized protein</fullName>
    </submittedName>
</protein>
<keyword evidence="2" id="KW-1185">Reference proteome</keyword>
<reference evidence="1" key="2">
    <citation type="submission" date="2021-10" db="EMBL/GenBank/DDBJ databases">
        <authorList>
            <person name="Piombo E."/>
        </authorList>
    </citation>
    <scope>NUCLEOTIDE SEQUENCE</scope>
</reference>
<dbReference type="Proteomes" id="UP000836387">
    <property type="component" value="Unassembled WGS sequence"/>
</dbReference>
<sequence>MPSPNPNLRTENIILRPAVPSDAAPLAAIFANPLNTQYEPHKPSNITTEEYQGRIAKWEDLRARGGVIGFGGINAISTDAQGKRIAALGVLIDSSEWRKGYGREALQATLDFAFRKVEAGGVGCDEAFFETLAVNTPFQGLADRMKKAKWKYVKNDGKEIEYRFNKKDFERDITFIQNG</sequence>
<reference evidence="1" key="1">
    <citation type="submission" date="2020-04" db="EMBL/GenBank/DDBJ databases">
        <authorList>
            <person name="Broberg M."/>
        </authorList>
    </citation>
    <scope>NUCLEOTIDE SEQUENCE</scope>
</reference>
<comment type="caution">
    <text evidence="1">The sequence shown here is derived from an EMBL/GenBank/DDBJ whole genome shotgun (WGS) entry which is preliminary data.</text>
</comment>
<accession>A0ACA9UBI7</accession>
<proteinExistence type="predicted"/>
<gene>
    <name evidence="1" type="ORF">CRV2_00018555</name>
</gene>
<name>A0ACA9UBI7_BIOOC</name>
<evidence type="ECO:0000313" key="1">
    <source>
        <dbReference type="EMBL" id="CAG9950399.1"/>
    </source>
</evidence>